<evidence type="ECO:0000256" key="2">
    <source>
        <dbReference type="ARBA" id="ARBA00022670"/>
    </source>
</evidence>
<organism evidence="7 8">
    <name type="scientific">Selenomonas caprae</name>
    <dbReference type="NCBI Taxonomy" id="2606905"/>
    <lineage>
        <taxon>Bacteria</taxon>
        <taxon>Bacillati</taxon>
        <taxon>Bacillota</taxon>
        <taxon>Negativicutes</taxon>
        <taxon>Selenomonadales</taxon>
        <taxon>Selenomonadaceae</taxon>
        <taxon>Selenomonas</taxon>
    </lineage>
</organism>
<sequence>MMNYQNYFCVAASAMAAAYGFAGLMPAAEAGIAVQGEQATAEYWTARQPEGEKVLLSAEDIQKLNDSLRARNDTLRDLVDFPATLTGQQVKNRIFAAMQDYWPGEKPEDYAGNHILTPAEWEYVRQNCNIDSLSEKVEVQYGVTTQRGDIRLLPTSDGWYSAPNDIHYDNLQGTAIDPAQSVAVLAVSRDGNFYFVQSKDYQGWLAAANVALTDYKTWLNFVEPKDFVVVISNKKKIAGSGGAEELYQMGATIPCIKDSNGRLALQLPSRNAAGRLEIATSPVQLDNTLHKGYLPYSYNNTIRQAFRFLGDVYGWGGQDESVDCSSFVQNVYRSMGIHIPRDADQQEAAMPVNRPFAGLSTTERYNEVKQAKPGTLCFKPGHVMMAIGQNDAGVPMVIHSASSYYDYKVDAQKHYIRQVIVSDLTYQNSQGTQTIDGISSIGSIK</sequence>
<comment type="caution">
    <text evidence="7">The sequence shown here is derived from an EMBL/GenBank/DDBJ whole genome shotgun (WGS) entry which is preliminary data.</text>
</comment>
<proteinExistence type="inferred from homology"/>
<dbReference type="PANTHER" id="PTHR47053">
    <property type="entry name" value="MUREIN DD-ENDOPEPTIDASE MEPH-RELATED"/>
    <property type="match status" value="1"/>
</dbReference>
<dbReference type="AlphaFoldDB" id="A0A5D6WR16"/>
<keyword evidence="8" id="KW-1185">Reference proteome</keyword>
<evidence type="ECO:0000259" key="6">
    <source>
        <dbReference type="PROSITE" id="PS51935"/>
    </source>
</evidence>
<feature type="domain" description="NlpC/P60" evidence="6">
    <location>
        <begin position="295"/>
        <end position="427"/>
    </location>
</feature>
<dbReference type="InterPro" id="IPR039439">
    <property type="entry name" value="SH3b1_dom"/>
</dbReference>
<dbReference type="PROSITE" id="PS51935">
    <property type="entry name" value="NLPC_P60"/>
    <property type="match status" value="1"/>
</dbReference>
<reference evidence="7 8" key="1">
    <citation type="submission" date="2019-08" db="EMBL/GenBank/DDBJ databases">
        <title>Selenomonas sp. mPRGC5 and Selenomonas sp. mPRGC8 isolated from ruminal fluid of dairy goat (Capra hircus).</title>
        <authorList>
            <person name="Poothong S."/>
            <person name="Nuengjamnong C."/>
            <person name="Tanasupawat S."/>
        </authorList>
    </citation>
    <scope>NUCLEOTIDE SEQUENCE [LARGE SCALE GENOMIC DNA]</scope>
    <source>
        <strain evidence="8">mPRGC8</strain>
    </source>
</reference>
<keyword evidence="4" id="KW-0788">Thiol protease</keyword>
<dbReference type="InterPro" id="IPR000064">
    <property type="entry name" value="NLP_P60_dom"/>
</dbReference>
<comment type="similarity">
    <text evidence="1">Belongs to the peptidase C40 family.</text>
</comment>
<dbReference type="EMBL" id="VTOZ01000007">
    <property type="protein sequence ID" value="TYZ29549.1"/>
    <property type="molecule type" value="Genomic_DNA"/>
</dbReference>
<keyword evidence="3" id="KW-0378">Hydrolase</keyword>
<keyword evidence="5" id="KW-0732">Signal</keyword>
<evidence type="ECO:0000256" key="5">
    <source>
        <dbReference type="SAM" id="SignalP"/>
    </source>
</evidence>
<dbReference type="Pfam" id="PF12913">
    <property type="entry name" value="SH3_6"/>
    <property type="match status" value="1"/>
</dbReference>
<feature type="signal peptide" evidence="5">
    <location>
        <begin position="1"/>
        <end position="27"/>
    </location>
</feature>
<accession>A0A5D6WR16</accession>
<keyword evidence="2" id="KW-0645">Protease</keyword>
<gene>
    <name evidence="7" type="ORF">FZ041_04520</name>
</gene>
<dbReference type="GO" id="GO:0008234">
    <property type="term" value="F:cysteine-type peptidase activity"/>
    <property type="evidence" value="ECO:0007669"/>
    <property type="project" value="UniProtKB-KW"/>
</dbReference>
<dbReference type="SUPFAM" id="SSF54001">
    <property type="entry name" value="Cysteine proteinases"/>
    <property type="match status" value="1"/>
</dbReference>
<evidence type="ECO:0000256" key="4">
    <source>
        <dbReference type="ARBA" id="ARBA00022807"/>
    </source>
</evidence>
<feature type="chain" id="PRO_5022713379" description="NlpC/P60 domain-containing protein" evidence="5">
    <location>
        <begin position="28"/>
        <end position="445"/>
    </location>
</feature>
<dbReference type="InterPro" id="IPR038765">
    <property type="entry name" value="Papain-like_cys_pep_sf"/>
</dbReference>
<protein>
    <recommendedName>
        <fullName evidence="6">NlpC/P60 domain-containing protein</fullName>
    </recommendedName>
</protein>
<dbReference type="Proteomes" id="UP000322783">
    <property type="component" value="Unassembled WGS sequence"/>
</dbReference>
<evidence type="ECO:0000313" key="8">
    <source>
        <dbReference type="Proteomes" id="UP000322783"/>
    </source>
</evidence>
<name>A0A5D6WR16_9FIRM</name>
<dbReference type="InterPro" id="IPR051202">
    <property type="entry name" value="Peptidase_C40"/>
</dbReference>
<dbReference type="GO" id="GO:0006508">
    <property type="term" value="P:proteolysis"/>
    <property type="evidence" value="ECO:0007669"/>
    <property type="project" value="UniProtKB-KW"/>
</dbReference>
<dbReference type="PANTHER" id="PTHR47053:SF1">
    <property type="entry name" value="MUREIN DD-ENDOPEPTIDASE MEPH-RELATED"/>
    <property type="match status" value="1"/>
</dbReference>
<dbReference type="Pfam" id="PF00877">
    <property type="entry name" value="NLPC_P60"/>
    <property type="match status" value="1"/>
</dbReference>
<evidence type="ECO:0000256" key="3">
    <source>
        <dbReference type="ARBA" id="ARBA00022801"/>
    </source>
</evidence>
<dbReference type="Gene3D" id="3.90.1720.10">
    <property type="entry name" value="endopeptidase domain like (from Nostoc punctiforme)"/>
    <property type="match status" value="1"/>
</dbReference>
<evidence type="ECO:0000256" key="1">
    <source>
        <dbReference type="ARBA" id="ARBA00007074"/>
    </source>
</evidence>
<evidence type="ECO:0000313" key="7">
    <source>
        <dbReference type="EMBL" id="TYZ29549.1"/>
    </source>
</evidence>